<dbReference type="Proteomes" id="UP001597389">
    <property type="component" value="Unassembled WGS sequence"/>
</dbReference>
<protein>
    <submittedName>
        <fullName evidence="2">Lipid A deacylase LpxR family protein</fullName>
    </submittedName>
</protein>
<keyword evidence="3" id="KW-1185">Reference proteome</keyword>
<accession>A0ABW4ZAM0</accession>
<dbReference type="EMBL" id="JBHUJB010000035">
    <property type="protein sequence ID" value="MFD2158909.1"/>
    <property type="molecule type" value="Genomic_DNA"/>
</dbReference>
<sequence>MHRLCSALVSVAVASGMLQAGEAGAGIQADDGERGSGNFGVFWDNDVVAGQDSNYTNGLRFSWVSGTRFYRDLNGFDRVLAHVVGVEGENSWWQSMVGFDGGSKIVYQRGLALSQYIYTPEDEYAPVPKPGERPYAGWLGGGYALHAKSPSVFNSVELELGVIGPSARAREVQQWMHNIQGIYQFQGWDTQIPDEVTGNLYFTHRRRLNGLTRAFENQSVIDSHFDVRVALGTFKANASVGMMTRYGWGITDALIETRASQNAQQVVWDSGKWQSGTWGSYLIAGGRVTAVAHDATLDGPVFRSYDTGVQKETWVVEGFAGVGFRYRKLDFGYVHTLRSDTFRTQTENGSYGTLFVSVTF</sequence>
<dbReference type="InterPro" id="IPR037107">
    <property type="entry name" value="Put_OMP_sf"/>
</dbReference>
<keyword evidence="1" id="KW-0732">Signal</keyword>
<proteinExistence type="predicted"/>
<dbReference type="InterPro" id="IPR018707">
    <property type="entry name" value="LpxR"/>
</dbReference>
<gene>
    <name evidence="2" type="ORF">ACFSW8_08375</name>
</gene>
<comment type="caution">
    <text evidence="2">The sequence shown here is derived from an EMBL/GenBank/DDBJ whole genome shotgun (WGS) entry which is preliminary data.</text>
</comment>
<reference evidence="3" key="1">
    <citation type="journal article" date="2019" name="Int. J. Syst. Evol. Microbiol.">
        <title>The Global Catalogue of Microorganisms (GCM) 10K type strain sequencing project: providing services to taxonomists for standard genome sequencing and annotation.</title>
        <authorList>
            <consortium name="The Broad Institute Genomics Platform"/>
            <consortium name="The Broad Institute Genome Sequencing Center for Infectious Disease"/>
            <person name="Wu L."/>
            <person name="Ma J."/>
        </authorList>
    </citation>
    <scope>NUCLEOTIDE SEQUENCE [LARGE SCALE GENOMIC DNA]</scope>
    <source>
        <strain evidence="3">CCUG 57942</strain>
    </source>
</reference>
<feature type="chain" id="PRO_5046204680" evidence="1">
    <location>
        <begin position="21"/>
        <end position="360"/>
    </location>
</feature>
<organism evidence="2 3">
    <name type="scientific">Rubritalea tangerina</name>
    <dbReference type="NCBI Taxonomy" id="430798"/>
    <lineage>
        <taxon>Bacteria</taxon>
        <taxon>Pseudomonadati</taxon>
        <taxon>Verrucomicrobiota</taxon>
        <taxon>Verrucomicrobiia</taxon>
        <taxon>Verrucomicrobiales</taxon>
        <taxon>Rubritaleaceae</taxon>
        <taxon>Rubritalea</taxon>
    </lineage>
</organism>
<feature type="signal peptide" evidence="1">
    <location>
        <begin position="1"/>
        <end position="20"/>
    </location>
</feature>
<evidence type="ECO:0000313" key="3">
    <source>
        <dbReference type="Proteomes" id="UP001597389"/>
    </source>
</evidence>
<dbReference type="Gene3D" id="2.40.128.140">
    <property type="entry name" value="Outer membrane protein"/>
    <property type="match status" value="1"/>
</dbReference>
<name>A0ABW4ZAM0_9BACT</name>
<dbReference type="Pfam" id="PF09982">
    <property type="entry name" value="LpxR"/>
    <property type="match status" value="1"/>
</dbReference>
<evidence type="ECO:0000256" key="1">
    <source>
        <dbReference type="SAM" id="SignalP"/>
    </source>
</evidence>
<dbReference type="RefSeq" id="WP_377087160.1">
    <property type="nucleotide sequence ID" value="NZ_JBHSJL010000014.1"/>
</dbReference>
<evidence type="ECO:0000313" key="2">
    <source>
        <dbReference type="EMBL" id="MFD2158909.1"/>
    </source>
</evidence>